<dbReference type="HAMAP" id="MF_01416">
    <property type="entry name" value="ATP_synth_delta_bact"/>
    <property type="match status" value="1"/>
</dbReference>
<evidence type="ECO:0000313" key="13">
    <source>
        <dbReference type="Proteomes" id="UP000214606"/>
    </source>
</evidence>
<dbReference type="NCBIfam" id="TIGR01145">
    <property type="entry name" value="ATP_synt_delta"/>
    <property type="match status" value="1"/>
</dbReference>
<dbReference type="InterPro" id="IPR020781">
    <property type="entry name" value="ATPase_OSCP/d_CS"/>
</dbReference>
<dbReference type="AlphaFoldDB" id="A0A165WRU2"/>
<evidence type="ECO:0000256" key="3">
    <source>
        <dbReference type="ARBA" id="ARBA00022781"/>
    </source>
</evidence>
<evidence type="ECO:0000313" key="12">
    <source>
        <dbReference type="Proteomes" id="UP000076476"/>
    </source>
</evidence>
<reference evidence="10 13" key="2">
    <citation type="submission" date="2016-10" db="EMBL/GenBank/DDBJ databases">
        <title>The whole genome sequencing and assembly of Aeribacillus pallidus KCTC3564 strain.</title>
        <authorList>
            <person name="Lee Y.-J."/>
            <person name="Park M.-K."/>
            <person name="Yi H."/>
            <person name="Bahn Y.-S."/>
            <person name="Kim J.F."/>
            <person name="Lee D.-W."/>
        </authorList>
    </citation>
    <scope>NUCLEOTIDE SEQUENCE [LARGE SCALE GENOMIC DNA]</scope>
    <source>
        <strain evidence="10 13">KCTC3564</strain>
    </source>
</reference>
<dbReference type="EMBL" id="LWBR01000058">
    <property type="protein sequence ID" value="KZN95250.1"/>
    <property type="molecule type" value="Genomic_DNA"/>
</dbReference>
<dbReference type="RefSeq" id="WP_063389015.1">
    <property type="nucleotide sequence ID" value="NZ_CP017703.1"/>
</dbReference>
<feature type="coiled-coil region" evidence="9">
    <location>
        <begin position="9"/>
        <end position="36"/>
    </location>
</feature>
<reference evidence="11 12" key="1">
    <citation type="submission" date="2016-04" db="EMBL/GenBank/DDBJ databases">
        <title>Draft genome sequence of Aeribacillus pallidus 8m3 from petroleum reservoir.</title>
        <authorList>
            <person name="Poltaraus A.B."/>
            <person name="Nazina T.N."/>
            <person name="Tourova T.P."/>
            <person name="Malakho S.M."/>
            <person name="Korshunova A.V."/>
            <person name="Sokolova D.S."/>
        </authorList>
    </citation>
    <scope>NUCLEOTIDE SEQUENCE [LARGE SCALE GENOMIC DNA]</scope>
    <source>
        <strain evidence="11 12">8m3</strain>
    </source>
</reference>
<evidence type="ECO:0000256" key="6">
    <source>
        <dbReference type="ARBA" id="ARBA00023196"/>
    </source>
</evidence>
<dbReference type="KEGG" id="apak:AP3564_03900"/>
<keyword evidence="8" id="KW-1003">Cell membrane</keyword>
<sequence length="179" mass="20292">MIGGVAKRYASALFQIAKEKNQVKQFEEELRIVKQVFIENQKLLQILEHPKVLLENKKSLVNEAFSSLSAEIINTLLLLIDRHRIRLVPELVDNFVELANEEQQTAEATVYSVRPLKDEEKQALSEVFAQKVGKKSLKITNIIDQNLIGGLKLQIGNRIFDGSIKSKLERIGRNLAKSS</sequence>
<dbReference type="Pfam" id="PF00213">
    <property type="entry name" value="OSCP"/>
    <property type="match status" value="1"/>
</dbReference>
<keyword evidence="4 8" id="KW-0406">Ion transport</keyword>
<dbReference type="STRING" id="33936.AZI98_14690"/>
<evidence type="ECO:0000256" key="4">
    <source>
        <dbReference type="ARBA" id="ARBA00023065"/>
    </source>
</evidence>
<dbReference type="InterPro" id="IPR026015">
    <property type="entry name" value="ATP_synth_OSCP/delta_N_sf"/>
</dbReference>
<gene>
    <name evidence="8" type="primary">atpH</name>
    <name evidence="10" type="ORF">AP3564_03900</name>
    <name evidence="11" type="ORF">AZI98_14690</name>
</gene>
<dbReference type="Gene3D" id="1.10.520.20">
    <property type="entry name" value="N-terminal domain of the delta subunit of the F1F0-ATP synthase"/>
    <property type="match status" value="1"/>
</dbReference>
<evidence type="ECO:0000256" key="5">
    <source>
        <dbReference type="ARBA" id="ARBA00023136"/>
    </source>
</evidence>
<dbReference type="SUPFAM" id="SSF47928">
    <property type="entry name" value="N-terminal domain of the delta subunit of the F1F0-ATP synthase"/>
    <property type="match status" value="1"/>
</dbReference>
<comment type="function">
    <text evidence="8">This protein is part of the stalk that links CF(0) to CF(1). It either transmits conformational changes from CF(0) to CF(1) or is implicated in proton conduction.</text>
</comment>
<dbReference type="EMBL" id="CP017703">
    <property type="protein sequence ID" value="ASS89507.1"/>
    <property type="molecule type" value="Genomic_DNA"/>
</dbReference>
<name>A0A165WRU2_9BACI</name>
<keyword evidence="9" id="KW-0175">Coiled coil</keyword>
<dbReference type="PANTHER" id="PTHR11910">
    <property type="entry name" value="ATP SYNTHASE DELTA CHAIN"/>
    <property type="match status" value="1"/>
</dbReference>
<evidence type="ECO:0000256" key="7">
    <source>
        <dbReference type="ARBA" id="ARBA00023310"/>
    </source>
</evidence>
<dbReference type="GO" id="GO:0005886">
    <property type="term" value="C:plasma membrane"/>
    <property type="evidence" value="ECO:0007669"/>
    <property type="project" value="UniProtKB-SubCell"/>
</dbReference>
<dbReference type="PRINTS" id="PR00125">
    <property type="entry name" value="ATPASEDELTA"/>
</dbReference>
<evidence type="ECO:0000256" key="8">
    <source>
        <dbReference type="HAMAP-Rule" id="MF_01416"/>
    </source>
</evidence>
<evidence type="ECO:0000313" key="10">
    <source>
        <dbReference type="EMBL" id="ASS89507.1"/>
    </source>
</evidence>
<organism evidence="11 12">
    <name type="scientific">Aeribacillus pallidus</name>
    <dbReference type="NCBI Taxonomy" id="33936"/>
    <lineage>
        <taxon>Bacteria</taxon>
        <taxon>Bacillati</taxon>
        <taxon>Bacillota</taxon>
        <taxon>Bacilli</taxon>
        <taxon>Bacillales</taxon>
        <taxon>Bacillaceae</taxon>
        <taxon>Aeribacillus</taxon>
    </lineage>
</organism>
<dbReference type="Proteomes" id="UP000214606">
    <property type="component" value="Chromosome"/>
</dbReference>
<keyword evidence="12" id="KW-1185">Reference proteome</keyword>
<dbReference type="Proteomes" id="UP000076476">
    <property type="component" value="Unassembled WGS sequence"/>
</dbReference>
<accession>A0A165WRU2</accession>
<keyword evidence="7 8" id="KW-0066">ATP synthesis</keyword>
<keyword evidence="3 8" id="KW-0375">Hydrogen ion transport</keyword>
<comment type="similarity">
    <text evidence="8">Belongs to the ATPase delta chain family.</text>
</comment>
<keyword evidence="6 8" id="KW-0139">CF(1)</keyword>
<evidence type="ECO:0000256" key="1">
    <source>
        <dbReference type="ARBA" id="ARBA00004370"/>
    </source>
</evidence>
<keyword evidence="2 8" id="KW-0813">Transport</keyword>
<comment type="function">
    <text evidence="8">F(1)F(0) ATP synthase produces ATP from ADP in the presence of a proton or sodium gradient. F-type ATPases consist of two structural domains, F(1) containing the extramembraneous catalytic core and F(0) containing the membrane proton channel, linked together by a central stalk and a peripheral stalk. During catalysis, ATP synthesis in the catalytic domain of F(1) is coupled via a rotary mechanism of the central stalk subunits to proton translocation.</text>
</comment>
<dbReference type="InterPro" id="IPR000711">
    <property type="entry name" value="ATPase_OSCP/dsu"/>
</dbReference>
<dbReference type="PROSITE" id="PS00389">
    <property type="entry name" value="ATPASE_DELTA"/>
    <property type="match status" value="1"/>
</dbReference>
<protein>
    <recommendedName>
        <fullName evidence="8">ATP synthase subunit delta</fullName>
    </recommendedName>
    <alternativeName>
        <fullName evidence="8">ATP synthase F(1) sector subunit delta</fullName>
    </alternativeName>
    <alternativeName>
        <fullName evidence="8">F-type ATPase subunit delta</fullName>
        <shortName evidence="8">F-ATPase subunit delta</shortName>
    </alternativeName>
</protein>
<evidence type="ECO:0000256" key="9">
    <source>
        <dbReference type="SAM" id="Coils"/>
    </source>
</evidence>
<evidence type="ECO:0000256" key="2">
    <source>
        <dbReference type="ARBA" id="ARBA00022448"/>
    </source>
</evidence>
<keyword evidence="5 8" id="KW-0472">Membrane</keyword>
<dbReference type="NCBIfam" id="NF004403">
    <property type="entry name" value="PRK05758.2-4"/>
    <property type="match status" value="1"/>
</dbReference>
<dbReference type="OrthoDB" id="9802471at2"/>
<evidence type="ECO:0000313" key="11">
    <source>
        <dbReference type="EMBL" id="KZN95250.1"/>
    </source>
</evidence>
<comment type="subcellular location">
    <subcellularLocation>
        <location evidence="8">Cell membrane</location>
        <topology evidence="8">Peripheral membrane protein</topology>
    </subcellularLocation>
    <subcellularLocation>
        <location evidence="1">Membrane</location>
    </subcellularLocation>
</comment>
<dbReference type="GO" id="GO:0046933">
    <property type="term" value="F:proton-transporting ATP synthase activity, rotational mechanism"/>
    <property type="evidence" value="ECO:0007669"/>
    <property type="project" value="UniProtKB-UniRule"/>
</dbReference>
<proteinExistence type="inferred from homology"/>
<dbReference type="GO" id="GO:0045259">
    <property type="term" value="C:proton-transporting ATP synthase complex"/>
    <property type="evidence" value="ECO:0007669"/>
    <property type="project" value="UniProtKB-KW"/>
</dbReference>